<organism evidence="12 13">
    <name type="scientific">Acaromyces ingoldii</name>
    <dbReference type="NCBI Taxonomy" id="215250"/>
    <lineage>
        <taxon>Eukaryota</taxon>
        <taxon>Fungi</taxon>
        <taxon>Dikarya</taxon>
        <taxon>Basidiomycota</taxon>
        <taxon>Ustilaginomycotina</taxon>
        <taxon>Exobasidiomycetes</taxon>
        <taxon>Exobasidiales</taxon>
        <taxon>Cryptobasidiaceae</taxon>
        <taxon>Acaromyces</taxon>
    </lineage>
</organism>
<keyword evidence="4 11" id="KW-0808">Transferase</keyword>
<dbReference type="Proteomes" id="UP000245768">
    <property type="component" value="Unassembled WGS sequence"/>
</dbReference>
<evidence type="ECO:0000256" key="3">
    <source>
        <dbReference type="ARBA" id="ARBA00012833"/>
    </source>
</evidence>
<dbReference type="GO" id="GO:0004337">
    <property type="term" value="F:(2E,6E)-farnesyl diphosphate synthase activity"/>
    <property type="evidence" value="ECO:0007669"/>
    <property type="project" value="UniProtKB-EC"/>
</dbReference>
<keyword evidence="6" id="KW-0460">Magnesium</keyword>
<protein>
    <recommendedName>
        <fullName evidence="10">(2E,6E)-farnesyl diphosphate synthase</fullName>
        <ecNumber evidence="3">2.5.1.1</ecNumber>
        <ecNumber evidence="2">2.5.1.10</ecNumber>
    </recommendedName>
    <alternativeName>
        <fullName evidence="9">Dimethylallyltranstransferase</fullName>
    </alternativeName>
    <alternativeName>
        <fullName evidence="8">Farnesyl diphosphate synthase</fullName>
    </alternativeName>
    <alternativeName>
        <fullName evidence="7">Geranyltranstransferase</fullName>
    </alternativeName>
</protein>
<dbReference type="PANTHER" id="PTHR11525:SF0">
    <property type="entry name" value="FARNESYL PYROPHOSPHATE SYNTHASE"/>
    <property type="match status" value="1"/>
</dbReference>
<dbReference type="PANTHER" id="PTHR11525">
    <property type="entry name" value="FARNESYL-PYROPHOSPHATE SYNTHETASE"/>
    <property type="match status" value="1"/>
</dbReference>
<keyword evidence="13" id="KW-1185">Reference proteome</keyword>
<evidence type="ECO:0000256" key="5">
    <source>
        <dbReference type="ARBA" id="ARBA00022723"/>
    </source>
</evidence>
<dbReference type="OrthoDB" id="10257492at2759"/>
<dbReference type="InParanoid" id="A0A316YQ25"/>
<dbReference type="InterPro" id="IPR033749">
    <property type="entry name" value="Polyprenyl_synt_CS"/>
</dbReference>
<accession>A0A316YQ25</accession>
<dbReference type="InterPro" id="IPR039702">
    <property type="entry name" value="FPS1-like"/>
</dbReference>
<evidence type="ECO:0000256" key="4">
    <source>
        <dbReference type="ARBA" id="ARBA00022679"/>
    </source>
</evidence>
<evidence type="ECO:0000256" key="6">
    <source>
        <dbReference type="ARBA" id="ARBA00022842"/>
    </source>
</evidence>
<dbReference type="Pfam" id="PF00348">
    <property type="entry name" value="polyprenyl_synt"/>
    <property type="match status" value="1"/>
</dbReference>
<comment type="similarity">
    <text evidence="11">Belongs to the FPP/GGPP synthase family.</text>
</comment>
<evidence type="ECO:0000313" key="12">
    <source>
        <dbReference type="EMBL" id="PWN91252.1"/>
    </source>
</evidence>
<dbReference type="STRING" id="215250.A0A316YQ25"/>
<dbReference type="GO" id="GO:0045337">
    <property type="term" value="P:farnesyl diphosphate biosynthetic process"/>
    <property type="evidence" value="ECO:0007669"/>
    <property type="project" value="TreeGrafter"/>
</dbReference>
<dbReference type="EC" id="2.5.1.1" evidence="3"/>
<keyword evidence="5" id="KW-0479">Metal-binding</keyword>
<dbReference type="PROSITE" id="PS00444">
    <property type="entry name" value="POLYPRENYL_SYNTHASE_2"/>
    <property type="match status" value="1"/>
</dbReference>
<dbReference type="GeneID" id="37042849"/>
<dbReference type="EC" id="2.5.1.10" evidence="2"/>
<proteinExistence type="inferred from homology"/>
<comment type="cofactor">
    <cofactor evidence="1">
        <name>Mg(2+)</name>
        <dbReference type="ChEBI" id="CHEBI:18420"/>
    </cofactor>
</comment>
<name>A0A316YQ25_9BASI</name>
<dbReference type="RefSeq" id="XP_025378450.1">
    <property type="nucleotide sequence ID" value="XM_025520933.1"/>
</dbReference>
<reference evidence="12 13" key="1">
    <citation type="journal article" date="2018" name="Mol. Biol. Evol.">
        <title>Broad Genomic Sampling Reveals a Smut Pathogenic Ancestry of the Fungal Clade Ustilaginomycotina.</title>
        <authorList>
            <person name="Kijpornyongpan T."/>
            <person name="Mondo S.J."/>
            <person name="Barry K."/>
            <person name="Sandor L."/>
            <person name="Lee J."/>
            <person name="Lipzen A."/>
            <person name="Pangilinan J."/>
            <person name="LaButti K."/>
            <person name="Hainaut M."/>
            <person name="Henrissat B."/>
            <person name="Grigoriev I.V."/>
            <person name="Spatafora J.W."/>
            <person name="Aime M.C."/>
        </authorList>
    </citation>
    <scope>NUCLEOTIDE SEQUENCE [LARGE SCALE GENOMIC DNA]</scope>
    <source>
        <strain evidence="12 13">MCA 4198</strain>
    </source>
</reference>
<evidence type="ECO:0000256" key="11">
    <source>
        <dbReference type="RuleBase" id="RU004466"/>
    </source>
</evidence>
<dbReference type="GO" id="GO:0004161">
    <property type="term" value="F:dimethylallyltranstransferase activity"/>
    <property type="evidence" value="ECO:0007669"/>
    <property type="project" value="UniProtKB-EC"/>
</dbReference>
<gene>
    <name evidence="12" type="ORF">FA10DRAFT_265124</name>
</gene>
<evidence type="ECO:0000313" key="13">
    <source>
        <dbReference type="Proteomes" id="UP000245768"/>
    </source>
</evidence>
<dbReference type="FunCoup" id="A0A316YQ25">
    <property type="interactions" value="468"/>
</dbReference>
<dbReference type="InterPro" id="IPR000092">
    <property type="entry name" value="Polyprenyl_synt"/>
</dbReference>
<dbReference type="Gene3D" id="1.10.600.10">
    <property type="entry name" value="Farnesyl Diphosphate Synthase"/>
    <property type="match status" value="1"/>
</dbReference>
<dbReference type="GO" id="GO:0005737">
    <property type="term" value="C:cytoplasm"/>
    <property type="evidence" value="ECO:0007669"/>
    <property type="project" value="TreeGrafter"/>
</dbReference>
<evidence type="ECO:0000256" key="7">
    <source>
        <dbReference type="ARBA" id="ARBA00032380"/>
    </source>
</evidence>
<dbReference type="CDD" id="cd00685">
    <property type="entry name" value="Trans_IPPS_HT"/>
    <property type="match status" value="1"/>
</dbReference>
<evidence type="ECO:0000256" key="8">
    <source>
        <dbReference type="ARBA" id="ARBA00032424"/>
    </source>
</evidence>
<dbReference type="EMBL" id="KZ819635">
    <property type="protein sequence ID" value="PWN91252.1"/>
    <property type="molecule type" value="Genomic_DNA"/>
</dbReference>
<dbReference type="AlphaFoldDB" id="A0A316YQ25"/>
<evidence type="ECO:0000256" key="2">
    <source>
        <dbReference type="ARBA" id="ARBA00012439"/>
    </source>
</evidence>
<dbReference type="InterPro" id="IPR008949">
    <property type="entry name" value="Isoprenoid_synthase_dom_sf"/>
</dbReference>
<dbReference type="SUPFAM" id="SSF48576">
    <property type="entry name" value="Terpenoid synthases"/>
    <property type="match status" value="1"/>
</dbReference>
<evidence type="ECO:0000256" key="1">
    <source>
        <dbReference type="ARBA" id="ARBA00001946"/>
    </source>
</evidence>
<sequence>MDQSVTRRGQPCWYRVEGVGNIAINDAFMLEAAIYHLLKVHFRSEPYYGYLIELFHDTTFQTEMGQLVDLITAPEDHVDLSKFSLNKHHLIVVYKTAFYSFYLPVALAMRMVGVSDEKLYKQALDILLPLGEYFQVQDDYLDCYGSPEVIGKIGTDILDNKCSWNINVALEHATAEQRKTLDENYGKKDAACEQKVKEVFNADNIDVEGRFKKYEAESQTRIMGLINQLPEEGGIKRQVFVEFLNKVYKRTK</sequence>
<evidence type="ECO:0000256" key="10">
    <source>
        <dbReference type="ARBA" id="ARBA00032873"/>
    </source>
</evidence>
<dbReference type="GO" id="GO:0046872">
    <property type="term" value="F:metal ion binding"/>
    <property type="evidence" value="ECO:0007669"/>
    <property type="project" value="UniProtKB-KW"/>
</dbReference>
<evidence type="ECO:0000256" key="9">
    <source>
        <dbReference type="ARBA" id="ARBA00032448"/>
    </source>
</evidence>